<sequence>MLTYRKKGKNRKNHTVLSLFSINSGHLMITIRDYLPMF</sequence>
<keyword evidence="2" id="KW-1185">Reference proteome</keyword>
<evidence type="ECO:0000313" key="2">
    <source>
        <dbReference type="Proteomes" id="UP000298653"/>
    </source>
</evidence>
<name>A0A4P8ICR6_9FIRM</name>
<dbReference type="Proteomes" id="UP000298653">
    <property type="component" value="Chromosome"/>
</dbReference>
<proteinExistence type="predicted"/>
<organism evidence="1 2">
    <name type="scientific">Anaerostipes rhamnosivorans</name>
    <dbReference type="NCBI Taxonomy" id="1229621"/>
    <lineage>
        <taxon>Bacteria</taxon>
        <taxon>Bacillati</taxon>
        <taxon>Bacillota</taxon>
        <taxon>Clostridia</taxon>
        <taxon>Lachnospirales</taxon>
        <taxon>Lachnospiraceae</taxon>
        <taxon>Anaerostipes</taxon>
    </lineage>
</organism>
<dbReference type="KEGG" id="arf:AR1Y2_1994"/>
<dbReference type="EMBL" id="CP040058">
    <property type="protein sequence ID" value="QCP35448.1"/>
    <property type="molecule type" value="Genomic_DNA"/>
</dbReference>
<dbReference type="AlphaFoldDB" id="A0A4P8ICR6"/>
<accession>A0A4P8ICR6</accession>
<gene>
    <name evidence="1" type="ORF">AR1Y2_1994</name>
</gene>
<protein>
    <submittedName>
        <fullName evidence="1">Uncharacterized protein</fullName>
    </submittedName>
</protein>
<reference evidence="1 2" key="1">
    <citation type="submission" date="2019-05" db="EMBL/GenBank/DDBJ databases">
        <title>Complete genome sequencing of Anaerostipes rhamnosivorans.</title>
        <authorList>
            <person name="Bui T.P.N."/>
            <person name="de Vos W.M."/>
        </authorList>
    </citation>
    <scope>NUCLEOTIDE SEQUENCE [LARGE SCALE GENOMIC DNA]</scope>
    <source>
        <strain evidence="1 2">1y2</strain>
    </source>
</reference>
<evidence type="ECO:0000313" key="1">
    <source>
        <dbReference type="EMBL" id="QCP35448.1"/>
    </source>
</evidence>